<reference evidence="1" key="3">
    <citation type="submission" date="2012-09" db="EMBL/GenBank/DDBJ databases">
        <authorList>
            <consortium name="VectorBase"/>
        </authorList>
    </citation>
    <scope>NUCLEOTIDE SEQUENCE</scope>
    <source>
        <strain evidence="1">Liverpool</strain>
    </source>
</reference>
<protein>
    <submittedName>
        <fullName evidence="1">AAEL007973-PA</fullName>
    </submittedName>
</protein>
<gene>
    <name evidence="1" type="ORF">AaeL_AAEL007973</name>
</gene>
<reference evidence="1" key="1">
    <citation type="submission" date="2005-10" db="EMBL/GenBank/DDBJ databases">
        <authorList>
            <person name="Loftus B.J."/>
            <person name="Nene V.M."/>
            <person name="Hannick L.I."/>
            <person name="Bidwell S."/>
            <person name="Haas B."/>
            <person name="Amedeo P."/>
            <person name="Orvis J."/>
            <person name="Wortman J.R."/>
            <person name="White O.R."/>
            <person name="Salzberg S."/>
            <person name="Shumway M."/>
            <person name="Koo H."/>
            <person name="Zhao Y."/>
            <person name="Holmes M."/>
            <person name="Miller J."/>
            <person name="Schatz M."/>
            <person name="Pop M."/>
            <person name="Pai G."/>
            <person name="Utterback T."/>
            <person name="Rogers Y.-H."/>
            <person name="Kravitz S."/>
            <person name="Fraser C.M."/>
        </authorList>
    </citation>
    <scope>NUCLEOTIDE SEQUENCE</scope>
    <source>
        <strain evidence="1">Liverpool</strain>
    </source>
</reference>
<evidence type="ECO:0000313" key="1">
    <source>
        <dbReference type="EMBL" id="EAT40275.1"/>
    </source>
</evidence>
<dbReference type="HOGENOM" id="CLU_3015984_0_0_1"/>
<proteinExistence type="predicted"/>
<reference evidence="1" key="2">
    <citation type="journal article" date="2007" name="Science">
        <title>Genome sequence of Aedes aegypti, a major arbovirus vector.</title>
        <authorList>
            <person name="Nene V."/>
            <person name="Wortman J.R."/>
            <person name="Lawson D."/>
            <person name="Haas B."/>
            <person name="Kodira C."/>
            <person name="Tu Z.J."/>
            <person name="Loftus B."/>
            <person name="Xi Z."/>
            <person name="Megy K."/>
            <person name="Grabherr M."/>
            <person name="Ren Q."/>
            <person name="Zdobnov E.M."/>
            <person name="Lobo N.F."/>
            <person name="Campbell K.S."/>
            <person name="Brown S.E."/>
            <person name="Bonaldo M.F."/>
            <person name="Zhu J."/>
            <person name="Sinkins S.P."/>
            <person name="Hogenkamp D.G."/>
            <person name="Amedeo P."/>
            <person name="Arensburger P."/>
            <person name="Atkinson P.W."/>
            <person name="Bidwell S."/>
            <person name="Biedler J."/>
            <person name="Birney E."/>
            <person name="Bruggner R.V."/>
            <person name="Costas J."/>
            <person name="Coy M.R."/>
            <person name="Crabtree J."/>
            <person name="Crawford M."/>
            <person name="Debruyn B."/>
            <person name="Decaprio D."/>
            <person name="Eiglmeier K."/>
            <person name="Eisenstadt E."/>
            <person name="El-Dorry H."/>
            <person name="Gelbart W.M."/>
            <person name="Gomes S.L."/>
            <person name="Hammond M."/>
            <person name="Hannick L.I."/>
            <person name="Hogan J.R."/>
            <person name="Holmes M.H."/>
            <person name="Jaffe D."/>
            <person name="Johnston J.S."/>
            <person name="Kennedy R.C."/>
            <person name="Koo H."/>
            <person name="Kravitz S."/>
            <person name="Kriventseva E.V."/>
            <person name="Kulp D."/>
            <person name="Labutti K."/>
            <person name="Lee E."/>
            <person name="Li S."/>
            <person name="Lovin D.D."/>
            <person name="Mao C."/>
            <person name="Mauceli E."/>
            <person name="Menck C.F."/>
            <person name="Miller J.R."/>
            <person name="Montgomery P."/>
            <person name="Mori A."/>
            <person name="Nascimento A.L."/>
            <person name="Naveira H.F."/>
            <person name="Nusbaum C."/>
            <person name="O'leary S."/>
            <person name="Orvis J."/>
            <person name="Pertea M."/>
            <person name="Quesneville H."/>
            <person name="Reidenbach K.R."/>
            <person name="Rogers Y.H."/>
            <person name="Roth C.W."/>
            <person name="Schneider J.R."/>
            <person name="Schatz M."/>
            <person name="Shumway M."/>
            <person name="Stanke M."/>
            <person name="Stinson E.O."/>
            <person name="Tubio J.M."/>
            <person name="Vanzee J.P."/>
            <person name="Verjovski-Almeida S."/>
            <person name="Werner D."/>
            <person name="White O."/>
            <person name="Wyder S."/>
            <person name="Zeng Q."/>
            <person name="Zhao Q."/>
            <person name="Zhao Y."/>
            <person name="Hill C.A."/>
            <person name="Raikhel A.S."/>
            <person name="Soares M.B."/>
            <person name="Knudson D.L."/>
            <person name="Lee N.H."/>
            <person name="Galagan J."/>
            <person name="Salzberg S.L."/>
            <person name="Paulsen I.T."/>
            <person name="Dimopoulos G."/>
            <person name="Collins F.H."/>
            <person name="Birren B."/>
            <person name="Fraser-Liggett C.M."/>
            <person name="Severson D.W."/>
        </authorList>
    </citation>
    <scope>NUCLEOTIDE SEQUENCE [LARGE SCALE GENOMIC DNA]</scope>
    <source>
        <strain evidence="1">Liverpool</strain>
    </source>
</reference>
<name>Q170B7_AEDAE</name>
<dbReference type="AlphaFoldDB" id="Q170B7"/>
<dbReference type="EMBL" id="CH477477">
    <property type="protein sequence ID" value="EAT40275.1"/>
    <property type="molecule type" value="Genomic_DNA"/>
</dbReference>
<sequence length="56" mass="6660">MQVVGRIELATKVQLNRSETSKKKNIRRDNHVEKVHFHHPVEFLVARKVCNTFFSR</sequence>
<dbReference type="PaxDb" id="7159-AAEL007973-PA"/>
<dbReference type="Proteomes" id="UP000682892">
    <property type="component" value="Unassembled WGS sequence"/>
</dbReference>
<organism evidence="1 2">
    <name type="scientific">Aedes aegypti</name>
    <name type="common">Yellowfever mosquito</name>
    <name type="synonym">Culex aegypti</name>
    <dbReference type="NCBI Taxonomy" id="7159"/>
    <lineage>
        <taxon>Eukaryota</taxon>
        <taxon>Metazoa</taxon>
        <taxon>Ecdysozoa</taxon>
        <taxon>Arthropoda</taxon>
        <taxon>Hexapoda</taxon>
        <taxon>Insecta</taxon>
        <taxon>Pterygota</taxon>
        <taxon>Neoptera</taxon>
        <taxon>Endopterygota</taxon>
        <taxon>Diptera</taxon>
        <taxon>Nematocera</taxon>
        <taxon>Culicoidea</taxon>
        <taxon>Culicidae</taxon>
        <taxon>Culicinae</taxon>
        <taxon>Aedini</taxon>
        <taxon>Aedes</taxon>
        <taxon>Stegomyia</taxon>
    </lineage>
</organism>
<accession>Q170B7</accession>
<evidence type="ECO:0000313" key="2">
    <source>
        <dbReference type="Proteomes" id="UP000682892"/>
    </source>
</evidence>